<dbReference type="STRING" id="1229662.W3WUF5"/>
<feature type="transmembrane region" description="Helical" evidence="2">
    <location>
        <begin position="20"/>
        <end position="42"/>
    </location>
</feature>
<feature type="compositionally biased region" description="Polar residues" evidence="1">
    <location>
        <begin position="358"/>
        <end position="369"/>
    </location>
</feature>
<evidence type="ECO:0000313" key="4">
    <source>
        <dbReference type="Proteomes" id="UP000030651"/>
    </source>
</evidence>
<evidence type="ECO:0000313" key="3">
    <source>
        <dbReference type="EMBL" id="ETS77480.1"/>
    </source>
</evidence>
<keyword evidence="2" id="KW-0812">Transmembrane</keyword>
<sequence length="400" mass="42233">MDSHSPDFSNSSSNDLNNAGKIAVGICSTIAAMAVIFVIWCLRRRKRSAKGYMQTPPPMTRAFKAHYQEPSDSHASLITTTTTPPPPPPPPPPPAATASGAKSPQPLTPPMRLSDRRFLPSVSSPASIRSSSAPPYSSQPDLVIPEHPAFPSSTHRNSPPYCHHETTSSMEEKNTQIYNSHNINIPRSSLSSGGTASTTGSETTLTSPSSPSRPRRPHETPLLVPGLITPAGPPPERALPAAPLLPQQQQQQQLVLASSPLLKSSSRSPASSSPVAPVSPLSPTSPSMQTTLARSVSPVPSPGEIGLAIGTAQDDGVSAPSQVHHARGRGNRGTQDSGWGIWMGGSGNKDNKDGDATMQRQQEQAGSTEHSLRLADRKNDQIGVDIVLRELEMAKLSGSC</sequence>
<name>W3WUF5_PESFW</name>
<keyword evidence="4" id="KW-1185">Reference proteome</keyword>
<feature type="compositionally biased region" description="Low complexity" evidence="1">
    <location>
        <begin position="120"/>
        <end position="140"/>
    </location>
</feature>
<protein>
    <submittedName>
        <fullName evidence="3">Uncharacterized protein</fullName>
    </submittedName>
</protein>
<organism evidence="3 4">
    <name type="scientific">Pestalotiopsis fici (strain W106-1 / CGMCC3.15140)</name>
    <dbReference type="NCBI Taxonomy" id="1229662"/>
    <lineage>
        <taxon>Eukaryota</taxon>
        <taxon>Fungi</taxon>
        <taxon>Dikarya</taxon>
        <taxon>Ascomycota</taxon>
        <taxon>Pezizomycotina</taxon>
        <taxon>Sordariomycetes</taxon>
        <taxon>Xylariomycetidae</taxon>
        <taxon>Amphisphaeriales</taxon>
        <taxon>Sporocadaceae</taxon>
        <taxon>Pestalotiopsis</taxon>
    </lineage>
</organism>
<evidence type="ECO:0000256" key="2">
    <source>
        <dbReference type="SAM" id="Phobius"/>
    </source>
</evidence>
<dbReference type="Proteomes" id="UP000030651">
    <property type="component" value="Unassembled WGS sequence"/>
</dbReference>
<dbReference type="OrthoDB" id="5244978at2759"/>
<dbReference type="RefSeq" id="XP_007838126.1">
    <property type="nucleotide sequence ID" value="XM_007839935.1"/>
</dbReference>
<dbReference type="EMBL" id="KI912116">
    <property type="protein sequence ID" value="ETS77480.1"/>
    <property type="molecule type" value="Genomic_DNA"/>
</dbReference>
<evidence type="ECO:0000256" key="1">
    <source>
        <dbReference type="SAM" id="MobiDB-lite"/>
    </source>
</evidence>
<dbReference type="HOGENOM" id="CLU_689079_0_0_1"/>
<dbReference type="AlphaFoldDB" id="W3WUF5"/>
<reference evidence="4" key="1">
    <citation type="journal article" date="2015" name="BMC Genomics">
        <title>Genomic and transcriptomic analysis of the endophytic fungus Pestalotiopsis fici reveals its lifestyle and high potential for synthesis of natural products.</title>
        <authorList>
            <person name="Wang X."/>
            <person name="Zhang X."/>
            <person name="Liu L."/>
            <person name="Xiang M."/>
            <person name="Wang W."/>
            <person name="Sun X."/>
            <person name="Che Y."/>
            <person name="Guo L."/>
            <person name="Liu G."/>
            <person name="Guo L."/>
            <person name="Wang C."/>
            <person name="Yin W.B."/>
            <person name="Stadler M."/>
            <person name="Zhang X."/>
            <person name="Liu X."/>
        </authorList>
    </citation>
    <scope>NUCLEOTIDE SEQUENCE [LARGE SCALE GENOMIC DNA]</scope>
    <source>
        <strain evidence="4">W106-1 / CGMCC3.15140</strain>
    </source>
</reference>
<feature type="compositionally biased region" description="Low complexity" evidence="1">
    <location>
        <begin position="261"/>
        <end position="287"/>
    </location>
</feature>
<feature type="region of interest" description="Disordered" evidence="1">
    <location>
        <begin position="261"/>
        <end position="376"/>
    </location>
</feature>
<keyword evidence="2" id="KW-1133">Transmembrane helix</keyword>
<gene>
    <name evidence="3" type="ORF">PFICI_11354</name>
</gene>
<accession>W3WUF5</accession>
<feature type="region of interest" description="Disordered" evidence="1">
    <location>
        <begin position="183"/>
        <end position="240"/>
    </location>
</feature>
<keyword evidence="2" id="KW-0472">Membrane</keyword>
<proteinExistence type="predicted"/>
<dbReference type="InParanoid" id="W3WUF5"/>
<dbReference type="GeneID" id="19276367"/>
<feature type="compositionally biased region" description="Pro residues" evidence="1">
    <location>
        <begin position="83"/>
        <end position="95"/>
    </location>
</feature>
<feature type="compositionally biased region" description="Basic and acidic residues" evidence="1">
    <location>
        <begin position="162"/>
        <end position="171"/>
    </location>
</feature>
<dbReference type="KEGG" id="pfy:PFICI_11354"/>
<feature type="region of interest" description="Disordered" evidence="1">
    <location>
        <begin position="67"/>
        <end position="171"/>
    </location>
</feature>
<feature type="compositionally biased region" description="Low complexity" evidence="1">
    <location>
        <begin position="186"/>
        <end position="212"/>
    </location>
</feature>